<dbReference type="NCBIfam" id="TIGR02937">
    <property type="entry name" value="sigma70-ECF"/>
    <property type="match status" value="1"/>
</dbReference>
<evidence type="ECO:0000256" key="1">
    <source>
        <dbReference type="ARBA" id="ARBA00010641"/>
    </source>
</evidence>
<evidence type="ECO:0000313" key="9">
    <source>
        <dbReference type="Proteomes" id="UP000199437"/>
    </source>
</evidence>
<dbReference type="Pfam" id="PF08281">
    <property type="entry name" value="Sigma70_r4_2"/>
    <property type="match status" value="1"/>
</dbReference>
<keyword evidence="5" id="KW-0804">Transcription</keyword>
<keyword evidence="2" id="KW-0805">Transcription regulation</keyword>
<dbReference type="Gene3D" id="1.10.10.10">
    <property type="entry name" value="Winged helix-like DNA-binding domain superfamily/Winged helix DNA-binding domain"/>
    <property type="match status" value="1"/>
</dbReference>
<feature type="domain" description="RNA polymerase sigma-70 region 2" evidence="6">
    <location>
        <begin position="18"/>
        <end position="83"/>
    </location>
</feature>
<keyword evidence="3" id="KW-0731">Sigma factor</keyword>
<dbReference type="EMBL" id="FOIR01000001">
    <property type="protein sequence ID" value="SEV89735.1"/>
    <property type="molecule type" value="Genomic_DNA"/>
</dbReference>
<dbReference type="Proteomes" id="UP000199437">
    <property type="component" value="Unassembled WGS sequence"/>
</dbReference>
<evidence type="ECO:0000313" key="8">
    <source>
        <dbReference type="EMBL" id="SEV89735.1"/>
    </source>
</evidence>
<proteinExistence type="inferred from homology"/>
<evidence type="ECO:0000256" key="2">
    <source>
        <dbReference type="ARBA" id="ARBA00023015"/>
    </source>
</evidence>
<dbReference type="GO" id="GO:0016987">
    <property type="term" value="F:sigma factor activity"/>
    <property type="evidence" value="ECO:0007669"/>
    <property type="project" value="UniProtKB-KW"/>
</dbReference>
<evidence type="ECO:0000259" key="6">
    <source>
        <dbReference type="Pfam" id="PF04542"/>
    </source>
</evidence>
<dbReference type="STRING" id="1267423.SAMN05216290_0544"/>
<dbReference type="AlphaFoldDB" id="A0A1I0MMW9"/>
<dbReference type="InterPro" id="IPR036388">
    <property type="entry name" value="WH-like_DNA-bd_sf"/>
</dbReference>
<evidence type="ECO:0000259" key="7">
    <source>
        <dbReference type="Pfam" id="PF08281"/>
    </source>
</evidence>
<dbReference type="PANTHER" id="PTHR43133">
    <property type="entry name" value="RNA POLYMERASE ECF-TYPE SIGMA FACTO"/>
    <property type="match status" value="1"/>
</dbReference>
<organism evidence="8 9">
    <name type="scientific">Roseivirga pacifica</name>
    <dbReference type="NCBI Taxonomy" id="1267423"/>
    <lineage>
        <taxon>Bacteria</taxon>
        <taxon>Pseudomonadati</taxon>
        <taxon>Bacteroidota</taxon>
        <taxon>Cytophagia</taxon>
        <taxon>Cytophagales</taxon>
        <taxon>Roseivirgaceae</taxon>
        <taxon>Roseivirga</taxon>
    </lineage>
</organism>
<keyword evidence="9" id="KW-1185">Reference proteome</keyword>
<dbReference type="PANTHER" id="PTHR43133:SF8">
    <property type="entry name" value="RNA POLYMERASE SIGMA FACTOR HI_1459-RELATED"/>
    <property type="match status" value="1"/>
</dbReference>
<evidence type="ECO:0000256" key="5">
    <source>
        <dbReference type="ARBA" id="ARBA00023163"/>
    </source>
</evidence>
<dbReference type="InterPro" id="IPR013324">
    <property type="entry name" value="RNA_pol_sigma_r3/r4-like"/>
</dbReference>
<evidence type="ECO:0000256" key="3">
    <source>
        <dbReference type="ARBA" id="ARBA00023082"/>
    </source>
</evidence>
<gene>
    <name evidence="8" type="ORF">SAMN05216290_0544</name>
</gene>
<reference evidence="9" key="1">
    <citation type="submission" date="2016-10" db="EMBL/GenBank/DDBJ databases">
        <authorList>
            <person name="Varghese N."/>
            <person name="Submissions S."/>
        </authorList>
    </citation>
    <scope>NUCLEOTIDE SEQUENCE [LARGE SCALE GENOMIC DNA]</scope>
    <source>
        <strain evidence="9">CGMCC 1.12402</strain>
    </source>
</reference>
<sequence length="191" mass="22332">MVLTVSNSEHRENLERQIREHQPRIRSFIKTRVTSQEDADDIAQDVFFQFVKTMETTHNPIENISGWLFRVAKNLIINKGKKRKESSLPMEADYDEDGDIISSLFPQTEESDSPVNVYIRSLMWQELEQALAELPVEQREIFELTEMEGFPVKDIAETTGVPVNTLLSRKHYAVKYLRKRLKSTYEELINQ</sequence>
<evidence type="ECO:0000256" key="4">
    <source>
        <dbReference type="ARBA" id="ARBA00023125"/>
    </source>
</evidence>
<dbReference type="SUPFAM" id="SSF88946">
    <property type="entry name" value="Sigma2 domain of RNA polymerase sigma factors"/>
    <property type="match status" value="1"/>
</dbReference>
<dbReference type="InterPro" id="IPR014284">
    <property type="entry name" value="RNA_pol_sigma-70_dom"/>
</dbReference>
<dbReference type="SUPFAM" id="SSF88659">
    <property type="entry name" value="Sigma3 and sigma4 domains of RNA polymerase sigma factors"/>
    <property type="match status" value="1"/>
</dbReference>
<dbReference type="GO" id="GO:0006352">
    <property type="term" value="P:DNA-templated transcription initiation"/>
    <property type="evidence" value="ECO:0007669"/>
    <property type="project" value="InterPro"/>
</dbReference>
<dbReference type="Pfam" id="PF04542">
    <property type="entry name" value="Sigma70_r2"/>
    <property type="match status" value="1"/>
</dbReference>
<dbReference type="InterPro" id="IPR039425">
    <property type="entry name" value="RNA_pol_sigma-70-like"/>
</dbReference>
<dbReference type="InterPro" id="IPR013249">
    <property type="entry name" value="RNA_pol_sigma70_r4_t2"/>
</dbReference>
<protein>
    <submittedName>
        <fullName evidence="8">RNA polymerase sigma factor, sigma-70 family</fullName>
    </submittedName>
</protein>
<feature type="domain" description="RNA polymerase sigma factor 70 region 4 type 2" evidence="7">
    <location>
        <begin position="125"/>
        <end position="175"/>
    </location>
</feature>
<dbReference type="CDD" id="cd06171">
    <property type="entry name" value="Sigma70_r4"/>
    <property type="match status" value="1"/>
</dbReference>
<comment type="similarity">
    <text evidence="1">Belongs to the sigma-70 factor family. ECF subfamily.</text>
</comment>
<dbReference type="InterPro" id="IPR007627">
    <property type="entry name" value="RNA_pol_sigma70_r2"/>
</dbReference>
<name>A0A1I0MMW9_9BACT</name>
<dbReference type="GO" id="GO:0003677">
    <property type="term" value="F:DNA binding"/>
    <property type="evidence" value="ECO:0007669"/>
    <property type="project" value="UniProtKB-KW"/>
</dbReference>
<dbReference type="Gene3D" id="1.10.1740.10">
    <property type="match status" value="1"/>
</dbReference>
<accession>A0A1I0MMW9</accession>
<keyword evidence="4" id="KW-0238">DNA-binding</keyword>
<dbReference type="InterPro" id="IPR013325">
    <property type="entry name" value="RNA_pol_sigma_r2"/>
</dbReference>